<reference evidence="3 4" key="1">
    <citation type="submission" date="2024-01" db="EMBL/GenBank/DDBJ databases">
        <title>The genomes of 5 underutilized Papilionoideae crops provide insights into root nodulation and disease resistanc.</title>
        <authorList>
            <person name="Yuan L."/>
        </authorList>
    </citation>
    <scope>NUCLEOTIDE SEQUENCE [LARGE SCALE GENOMIC DNA]</scope>
    <source>
        <strain evidence="3">ZHUSHIDOU_FW_LH</strain>
        <tissue evidence="3">Leaf</tissue>
    </source>
</reference>
<feature type="repeat" description="PPR" evidence="2">
    <location>
        <begin position="547"/>
        <end position="581"/>
    </location>
</feature>
<dbReference type="Gene3D" id="1.25.40.10">
    <property type="entry name" value="Tetratricopeptide repeat domain"/>
    <property type="match status" value="5"/>
</dbReference>
<protein>
    <recommendedName>
        <fullName evidence="5">Pentatricopeptide repeat protein</fullName>
    </recommendedName>
</protein>
<evidence type="ECO:0000256" key="1">
    <source>
        <dbReference type="ARBA" id="ARBA00022737"/>
    </source>
</evidence>
<gene>
    <name evidence="3" type="ORF">RIF29_37923</name>
</gene>
<dbReference type="Proteomes" id="UP001372338">
    <property type="component" value="Unassembled WGS sequence"/>
</dbReference>
<accession>A0AAN9HNF6</accession>
<dbReference type="InterPro" id="IPR046960">
    <property type="entry name" value="PPR_At4g14850-like_plant"/>
</dbReference>
<sequence>MCIPERFASLLDRCPHVPFLNNLHARIIVSGFRNNAFLSSKLFRCYAKLGLLPHSKWVLNGFLDLKQWKIGLDALRVTFCLKSCIASERFEFGRGVHGDCFKFNLNSDCFVGSSLIGFYVKFGKLEDACKVFEEITNKDIVAYTCMITAYAKCGGSSAYGAFQVAYRMQEQGLRPNRVTLISLLYTAAKLEALEEGRAIHGYAIRRGIGILDEVFETSLMDMYHKCRDVEMAASVFGKMNPRAIGSWNTLMVAYLHNGQALEAFELLCLMISRKILPDLLTLANAILSCANLNFWCHGRSIHGYMIRMGIEPDLVASTALVDLYSKFDAVKARKMFDKLGKKDAIIYNVMMAGYLENELYGEAINLFRELVDMSINPNLGSFLNLISAVSNVRDIKLARYVHGYILRHELIKNLEIANQIINMYSKCGYILYAKEVFNRMRYRDLVSWTSLMMGYVHHGQSDEAVTLFRLMQREKLKLDSINLVSLLQALSQLGCLSTVKEVHCFIYRYFHGRARELSVNNCLITTYAKCGRIDMATCLFQQMTELSVTTWNAMIAAYGMHGHYREALELFDQMKSGKVRPDEVTFTSILSACSHSGLVEEGLKVFSIMVEEYSIVPCEVHYNCIVDLLSRAGELTEAYNLVKSMPSTKSSAALSALLSGCRLYGGTEIGETITDQMIKLELRNSGYCALVSSIFAGGGRWDEVAKIRALTKDKIMKNTAGYSLIELDKNCTRRE</sequence>
<dbReference type="PROSITE" id="PS51375">
    <property type="entry name" value="PPR"/>
    <property type="match status" value="6"/>
</dbReference>
<keyword evidence="1" id="KW-0677">Repeat</keyword>
<evidence type="ECO:0000313" key="4">
    <source>
        <dbReference type="Proteomes" id="UP001372338"/>
    </source>
</evidence>
<evidence type="ECO:0000313" key="3">
    <source>
        <dbReference type="EMBL" id="KAK7243136.1"/>
    </source>
</evidence>
<evidence type="ECO:0000256" key="2">
    <source>
        <dbReference type="PROSITE-ProRule" id="PRU00708"/>
    </source>
</evidence>
<feature type="repeat" description="PPR" evidence="2">
    <location>
        <begin position="243"/>
        <end position="277"/>
    </location>
</feature>
<dbReference type="GO" id="GO:0003729">
    <property type="term" value="F:mRNA binding"/>
    <property type="evidence" value="ECO:0007669"/>
    <property type="project" value="UniProtKB-ARBA"/>
</dbReference>
<organism evidence="3 4">
    <name type="scientific">Crotalaria pallida</name>
    <name type="common">Smooth rattlebox</name>
    <name type="synonym">Crotalaria striata</name>
    <dbReference type="NCBI Taxonomy" id="3830"/>
    <lineage>
        <taxon>Eukaryota</taxon>
        <taxon>Viridiplantae</taxon>
        <taxon>Streptophyta</taxon>
        <taxon>Embryophyta</taxon>
        <taxon>Tracheophyta</taxon>
        <taxon>Spermatophyta</taxon>
        <taxon>Magnoliopsida</taxon>
        <taxon>eudicotyledons</taxon>
        <taxon>Gunneridae</taxon>
        <taxon>Pentapetalae</taxon>
        <taxon>rosids</taxon>
        <taxon>fabids</taxon>
        <taxon>Fabales</taxon>
        <taxon>Fabaceae</taxon>
        <taxon>Papilionoideae</taxon>
        <taxon>50 kb inversion clade</taxon>
        <taxon>genistoids sensu lato</taxon>
        <taxon>core genistoids</taxon>
        <taxon>Crotalarieae</taxon>
        <taxon>Crotalaria</taxon>
    </lineage>
</organism>
<evidence type="ECO:0008006" key="5">
    <source>
        <dbReference type="Google" id="ProtNLM"/>
    </source>
</evidence>
<dbReference type="AlphaFoldDB" id="A0AAN9HNF6"/>
<dbReference type="PANTHER" id="PTHR47926:SF452">
    <property type="entry name" value="PENTATRICOPEPTIDE REPEAT-CONTAINING PROTEIN"/>
    <property type="match status" value="1"/>
</dbReference>
<dbReference type="GO" id="GO:0009451">
    <property type="term" value="P:RNA modification"/>
    <property type="evidence" value="ECO:0007669"/>
    <property type="project" value="InterPro"/>
</dbReference>
<dbReference type="InterPro" id="IPR046848">
    <property type="entry name" value="E_motif"/>
</dbReference>
<dbReference type="Pfam" id="PF20431">
    <property type="entry name" value="E_motif"/>
    <property type="match status" value="1"/>
</dbReference>
<feature type="repeat" description="PPR" evidence="2">
    <location>
        <begin position="444"/>
        <end position="478"/>
    </location>
</feature>
<proteinExistence type="predicted"/>
<dbReference type="EMBL" id="JAYWIO010000008">
    <property type="protein sequence ID" value="KAK7243136.1"/>
    <property type="molecule type" value="Genomic_DNA"/>
</dbReference>
<dbReference type="NCBIfam" id="TIGR00756">
    <property type="entry name" value="PPR"/>
    <property type="match status" value="5"/>
</dbReference>
<dbReference type="InterPro" id="IPR002885">
    <property type="entry name" value="PPR_rpt"/>
</dbReference>
<dbReference type="FunFam" id="1.25.40.10:FF:000073">
    <property type="entry name" value="Pentatricopeptide repeat-containing protein chloroplastic"/>
    <property type="match status" value="1"/>
</dbReference>
<dbReference type="FunFam" id="1.25.40.10:FF:000090">
    <property type="entry name" value="Pentatricopeptide repeat-containing protein, chloroplastic"/>
    <property type="match status" value="1"/>
</dbReference>
<comment type="caution">
    <text evidence="3">The sequence shown here is derived from an EMBL/GenBank/DDBJ whole genome shotgun (WGS) entry which is preliminary data.</text>
</comment>
<dbReference type="InterPro" id="IPR011990">
    <property type="entry name" value="TPR-like_helical_dom_sf"/>
</dbReference>
<dbReference type="Pfam" id="PF13812">
    <property type="entry name" value="PPR_3"/>
    <property type="match status" value="1"/>
</dbReference>
<dbReference type="PANTHER" id="PTHR47926">
    <property type="entry name" value="PENTATRICOPEPTIDE REPEAT-CONTAINING PROTEIN"/>
    <property type="match status" value="1"/>
</dbReference>
<feature type="repeat" description="PPR" evidence="2">
    <location>
        <begin position="582"/>
        <end position="612"/>
    </location>
</feature>
<keyword evidence="4" id="KW-1185">Reference proteome</keyword>
<dbReference type="Pfam" id="PF13041">
    <property type="entry name" value="PPR_2"/>
    <property type="match status" value="1"/>
</dbReference>
<name>A0AAN9HNF6_CROPI</name>
<feature type="repeat" description="PPR" evidence="2">
    <location>
        <begin position="343"/>
        <end position="377"/>
    </location>
</feature>
<feature type="repeat" description="PPR" evidence="2">
    <location>
        <begin position="139"/>
        <end position="175"/>
    </location>
</feature>
<dbReference type="Pfam" id="PF01535">
    <property type="entry name" value="PPR"/>
    <property type="match status" value="7"/>
</dbReference>